<evidence type="ECO:0000256" key="3">
    <source>
        <dbReference type="ARBA" id="ARBA00013106"/>
    </source>
</evidence>
<dbReference type="GO" id="GO:0008934">
    <property type="term" value="F:inositol monophosphate 1-phosphatase activity"/>
    <property type="evidence" value="ECO:0007669"/>
    <property type="project" value="TreeGrafter"/>
</dbReference>
<evidence type="ECO:0000313" key="8">
    <source>
        <dbReference type="EMBL" id="SDW01878.1"/>
    </source>
</evidence>
<dbReference type="AlphaFoldDB" id="A0A1H2Q4Z6"/>
<protein>
    <recommendedName>
        <fullName evidence="3">inositol-phosphate phosphatase</fullName>
        <ecNumber evidence="3">3.1.3.25</ecNumber>
    </recommendedName>
</protein>
<dbReference type="PANTHER" id="PTHR20854:SF4">
    <property type="entry name" value="INOSITOL-1-MONOPHOSPHATASE-RELATED"/>
    <property type="match status" value="1"/>
</dbReference>
<dbReference type="PROSITE" id="PS00629">
    <property type="entry name" value="IMP_1"/>
    <property type="match status" value="1"/>
</dbReference>
<sequence length="263" mass="29597">MEENWSAMQQKAVQWIQEAGELLRASLEESLIIETKSNPNDLVTEMDFKIERLLTKKISEDYPGHRILGEEEAGADIMDTDDIIWIIDPIDGTTNFVHQQFNFAVSLAVFENGIGKVGIVYDVMADEWFTALEGRGAYRNGVRLPKLKPAELKEAIVGINARWIKNEKIPYARQMRNIVDESRSTRAYGSAAIELCYVACGRLDSYVNLWLAPWDFAGAEVLLREVGADISTIDNQRPSMLEKGPYLAGRPGLQEKVRGMLNS</sequence>
<dbReference type="PANTHER" id="PTHR20854">
    <property type="entry name" value="INOSITOL MONOPHOSPHATASE"/>
    <property type="match status" value="1"/>
</dbReference>
<proteinExistence type="predicted"/>
<dbReference type="PROSITE" id="PS00630">
    <property type="entry name" value="IMP_2"/>
    <property type="match status" value="1"/>
</dbReference>
<evidence type="ECO:0000256" key="1">
    <source>
        <dbReference type="ARBA" id="ARBA00001033"/>
    </source>
</evidence>
<feature type="binding site" evidence="7">
    <location>
        <position position="91"/>
    </location>
    <ligand>
        <name>Mg(2+)</name>
        <dbReference type="ChEBI" id="CHEBI:18420"/>
        <label>1</label>
        <note>catalytic</note>
    </ligand>
</feature>
<keyword evidence="9" id="KW-1185">Reference proteome</keyword>
<feature type="binding site" evidence="7">
    <location>
        <position position="70"/>
    </location>
    <ligand>
        <name>Mg(2+)</name>
        <dbReference type="ChEBI" id="CHEBI:18420"/>
        <label>1</label>
        <note>catalytic</note>
    </ligand>
</feature>
<dbReference type="CDD" id="cd01637">
    <property type="entry name" value="IMPase_like"/>
    <property type="match status" value="1"/>
</dbReference>
<dbReference type="OrthoDB" id="9772456at2"/>
<keyword evidence="6 7" id="KW-0460">Magnesium</keyword>
<keyword evidence="4 7" id="KW-0479">Metal-binding</keyword>
<comment type="catalytic activity">
    <reaction evidence="1">
        <text>a myo-inositol phosphate + H2O = myo-inositol + phosphate</text>
        <dbReference type="Rhea" id="RHEA:24056"/>
        <dbReference type="ChEBI" id="CHEBI:15377"/>
        <dbReference type="ChEBI" id="CHEBI:17268"/>
        <dbReference type="ChEBI" id="CHEBI:43474"/>
        <dbReference type="ChEBI" id="CHEBI:84139"/>
        <dbReference type="EC" id="3.1.3.25"/>
    </reaction>
</comment>
<dbReference type="EMBL" id="FNNC01000001">
    <property type="protein sequence ID" value="SDW01878.1"/>
    <property type="molecule type" value="Genomic_DNA"/>
</dbReference>
<dbReference type="PRINTS" id="PR00377">
    <property type="entry name" value="IMPHPHTASES"/>
</dbReference>
<dbReference type="EC" id="3.1.3.25" evidence="3"/>
<evidence type="ECO:0000256" key="6">
    <source>
        <dbReference type="ARBA" id="ARBA00022842"/>
    </source>
</evidence>
<feature type="binding site" evidence="7">
    <location>
        <position position="215"/>
    </location>
    <ligand>
        <name>Mg(2+)</name>
        <dbReference type="ChEBI" id="CHEBI:18420"/>
        <label>1</label>
        <note>catalytic</note>
    </ligand>
</feature>
<dbReference type="Gene3D" id="3.40.190.80">
    <property type="match status" value="1"/>
</dbReference>
<organism evidence="8 9">
    <name type="scientific">Marinococcus luteus</name>
    <dbReference type="NCBI Taxonomy" id="1122204"/>
    <lineage>
        <taxon>Bacteria</taxon>
        <taxon>Bacillati</taxon>
        <taxon>Bacillota</taxon>
        <taxon>Bacilli</taxon>
        <taxon>Bacillales</taxon>
        <taxon>Bacillaceae</taxon>
        <taxon>Marinococcus</taxon>
    </lineage>
</organism>
<dbReference type="Gene3D" id="3.30.540.10">
    <property type="entry name" value="Fructose-1,6-Bisphosphatase, subunit A, domain 1"/>
    <property type="match status" value="1"/>
</dbReference>
<dbReference type="SUPFAM" id="SSF56655">
    <property type="entry name" value="Carbohydrate phosphatase"/>
    <property type="match status" value="1"/>
</dbReference>
<name>A0A1H2Q4Z6_9BACI</name>
<dbReference type="GO" id="GO:0006020">
    <property type="term" value="P:inositol metabolic process"/>
    <property type="evidence" value="ECO:0007669"/>
    <property type="project" value="TreeGrafter"/>
</dbReference>
<evidence type="ECO:0000256" key="4">
    <source>
        <dbReference type="ARBA" id="ARBA00022723"/>
    </source>
</evidence>
<comment type="cofactor">
    <cofactor evidence="2 7">
        <name>Mg(2+)</name>
        <dbReference type="ChEBI" id="CHEBI:18420"/>
    </cofactor>
</comment>
<dbReference type="GO" id="GO:0007165">
    <property type="term" value="P:signal transduction"/>
    <property type="evidence" value="ECO:0007669"/>
    <property type="project" value="TreeGrafter"/>
</dbReference>
<dbReference type="GO" id="GO:0046854">
    <property type="term" value="P:phosphatidylinositol phosphate biosynthetic process"/>
    <property type="evidence" value="ECO:0007669"/>
    <property type="project" value="InterPro"/>
</dbReference>
<feature type="binding site" evidence="7">
    <location>
        <position position="90"/>
    </location>
    <ligand>
        <name>Mg(2+)</name>
        <dbReference type="ChEBI" id="CHEBI:18420"/>
        <label>2</label>
    </ligand>
</feature>
<dbReference type="Proteomes" id="UP000199488">
    <property type="component" value="Unassembled WGS sequence"/>
</dbReference>
<dbReference type="InterPro" id="IPR020583">
    <property type="entry name" value="Inositol_monoP_metal-BS"/>
</dbReference>
<evidence type="ECO:0000256" key="7">
    <source>
        <dbReference type="PIRSR" id="PIRSR600760-2"/>
    </source>
</evidence>
<keyword evidence="5" id="KW-0378">Hydrolase</keyword>
<dbReference type="InterPro" id="IPR000760">
    <property type="entry name" value="Inositol_monophosphatase-like"/>
</dbReference>
<dbReference type="STRING" id="1122204.SAMN05421781_0134"/>
<dbReference type="InterPro" id="IPR020550">
    <property type="entry name" value="Inositol_monophosphatase_CS"/>
</dbReference>
<dbReference type="Pfam" id="PF00459">
    <property type="entry name" value="Inositol_P"/>
    <property type="match status" value="1"/>
</dbReference>
<evidence type="ECO:0000256" key="5">
    <source>
        <dbReference type="ARBA" id="ARBA00022801"/>
    </source>
</evidence>
<dbReference type="RefSeq" id="WP_091610145.1">
    <property type="nucleotide sequence ID" value="NZ_FNNC01000001.1"/>
</dbReference>
<reference evidence="8 9" key="1">
    <citation type="submission" date="2016-10" db="EMBL/GenBank/DDBJ databases">
        <authorList>
            <person name="de Groot N.N."/>
        </authorList>
    </citation>
    <scope>NUCLEOTIDE SEQUENCE [LARGE SCALE GENOMIC DNA]</scope>
    <source>
        <strain evidence="8 9">DSM 23126</strain>
    </source>
</reference>
<evidence type="ECO:0000313" key="9">
    <source>
        <dbReference type="Proteomes" id="UP000199488"/>
    </source>
</evidence>
<accession>A0A1H2Q4Z6</accession>
<feature type="binding site" evidence="7">
    <location>
        <position position="88"/>
    </location>
    <ligand>
        <name>Mg(2+)</name>
        <dbReference type="ChEBI" id="CHEBI:18420"/>
        <label>1</label>
        <note>catalytic</note>
    </ligand>
</feature>
<gene>
    <name evidence="8" type="ORF">SAMN05421781_0134</name>
</gene>
<dbReference type="GO" id="GO:0046872">
    <property type="term" value="F:metal ion binding"/>
    <property type="evidence" value="ECO:0007669"/>
    <property type="project" value="UniProtKB-KW"/>
</dbReference>
<evidence type="ECO:0000256" key="2">
    <source>
        <dbReference type="ARBA" id="ARBA00001946"/>
    </source>
</evidence>
<dbReference type="FunFam" id="3.30.540.10:FF:000003">
    <property type="entry name" value="Inositol-1-monophosphatase"/>
    <property type="match status" value="1"/>
</dbReference>